<gene>
    <name evidence="1" type="ORF">K431DRAFT_289241</name>
</gene>
<accession>A0A9P4UL75</accession>
<dbReference type="Proteomes" id="UP000799441">
    <property type="component" value="Unassembled WGS sequence"/>
</dbReference>
<dbReference type="AlphaFoldDB" id="A0A9P4UL75"/>
<name>A0A9P4UL75_9PEZI</name>
<reference evidence="1" key="1">
    <citation type="journal article" date="2020" name="Stud. Mycol.">
        <title>101 Dothideomycetes genomes: a test case for predicting lifestyles and emergence of pathogens.</title>
        <authorList>
            <person name="Haridas S."/>
            <person name="Albert R."/>
            <person name="Binder M."/>
            <person name="Bloem J."/>
            <person name="Labutti K."/>
            <person name="Salamov A."/>
            <person name="Andreopoulos B."/>
            <person name="Baker S."/>
            <person name="Barry K."/>
            <person name="Bills G."/>
            <person name="Bluhm B."/>
            <person name="Cannon C."/>
            <person name="Castanera R."/>
            <person name="Culley D."/>
            <person name="Daum C."/>
            <person name="Ezra D."/>
            <person name="Gonzalez J."/>
            <person name="Henrissat B."/>
            <person name="Kuo A."/>
            <person name="Liang C."/>
            <person name="Lipzen A."/>
            <person name="Lutzoni F."/>
            <person name="Magnuson J."/>
            <person name="Mondo S."/>
            <person name="Nolan M."/>
            <person name="Ohm R."/>
            <person name="Pangilinan J."/>
            <person name="Park H.-J."/>
            <person name="Ramirez L."/>
            <person name="Alfaro M."/>
            <person name="Sun H."/>
            <person name="Tritt A."/>
            <person name="Yoshinaga Y."/>
            <person name="Zwiers L.-H."/>
            <person name="Turgeon B."/>
            <person name="Goodwin S."/>
            <person name="Spatafora J."/>
            <person name="Crous P."/>
            <person name="Grigoriev I."/>
        </authorList>
    </citation>
    <scope>NUCLEOTIDE SEQUENCE</scope>
    <source>
        <strain evidence="1">CBS 116435</strain>
    </source>
</reference>
<proteinExistence type="predicted"/>
<evidence type="ECO:0000313" key="1">
    <source>
        <dbReference type="EMBL" id="KAF2716655.1"/>
    </source>
</evidence>
<evidence type="ECO:0000313" key="2">
    <source>
        <dbReference type="Proteomes" id="UP000799441"/>
    </source>
</evidence>
<organism evidence="1 2">
    <name type="scientific">Polychaeton citri CBS 116435</name>
    <dbReference type="NCBI Taxonomy" id="1314669"/>
    <lineage>
        <taxon>Eukaryota</taxon>
        <taxon>Fungi</taxon>
        <taxon>Dikarya</taxon>
        <taxon>Ascomycota</taxon>
        <taxon>Pezizomycotina</taxon>
        <taxon>Dothideomycetes</taxon>
        <taxon>Dothideomycetidae</taxon>
        <taxon>Capnodiales</taxon>
        <taxon>Capnodiaceae</taxon>
        <taxon>Polychaeton</taxon>
    </lineage>
</organism>
<keyword evidence="2" id="KW-1185">Reference proteome</keyword>
<comment type="caution">
    <text evidence="1">The sequence shown here is derived from an EMBL/GenBank/DDBJ whole genome shotgun (WGS) entry which is preliminary data.</text>
</comment>
<sequence length="58" mass="6173">MSHAKNSSQTSAPAILGMLASFLNNPFATNRSVLLKPTHSHSQGTLKMDAAVITAYED</sequence>
<protein>
    <submittedName>
        <fullName evidence="1">Uncharacterized protein</fullName>
    </submittedName>
</protein>
<dbReference type="EMBL" id="MU003866">
    <property type="protein sequence ID" value="KAF2716655.1"/>
    <property type="molecule type" value="Genomic_DNA"/>
</dbReference>